<evidence type="ECO:0000256" key="1">
    <source>
        <dbReference type="SAM" id="MobiDB-lite"/>
    </source>
</evidence>
<dbReference type="AlphaFoldDB" id="A0A7W7WBU9"/>
<reference evidence="2 3" key="1">
    <citation type="submission" date="2020-08" db="EMBL/GenBank/DDBJ databases">
        <title>Sequencing the genomes of 1000 actinobacteria strains.</title>
        <authorList>
            <person name="Klenk H.-P."/>
        </authorList>
    </citation>
    <scope>NUCLEOTIDE SEQUENCE [LARGE SCALE GENOMIC DNA]</scope>
    <source>
        <strain evidence="2 3">DSM 43023</strain>
    </source>
</reference>
<organism evidence="2 3">
    <name type="scientific">Streptosporangium album</name>
    <dbReference type="NCBI Taxonomy" id="47479"/>
    <lineage>
        <taxon>Bacteria</taxon>
        <taxon>Bacillati</taxon>
        <taxon>Actinomycetota</taxon>
        <taxon>Actinomycetes</taxon>
        <taxon>Streptosporangiales</taxon>
        <taxon>Streptosporangiaceae</taxon>
        <taxon>Streptosporangium</taxon>
    </lineage>
</organism>
<sequence>MRREDVRPAAGAVAPLILPPAGNSSRRTGNRRAPGGGVSATWRYLYRTKRAIWQSAGGEEDGALLKKLPADTDGIRARRKVGG</sequence>
<evidence type="ECO:0000313" key="2">
    <source>
        <dbReference type="EMBL" id="MBB4940680.1"/>
    </source>
</evidence>
<feature type="region of interest" description="Disordered" evidence="1">
    <location>
        <begin position="1"/>
        <end position="38"/>
    </location>
</feature>
<name>A0A7W7WBU9_9ACTN</name>
<gene>
    <name evidence="2" type="ORF">FHR32_005057</name>
</gene>
<dbReference type="Proteomes" id="UP000534286">
    <property type="component" value="Unassembled WGS sequence"/>
</dbReference>
<evidence type="ECO:0000313" key="3">
    <source>
        <dbReference type="Proteomes" id="UP000534286"/>
    </source>
</evidence>
<keyword evidence="3" id="KW-1185">Reference proteome</keyword>
<dbReference type="EMBL" id="JACHJU010000002">
    <property type="protein sequence ID" value="MBB4940680.1"/>
    <property type="molecule type" value="Genomic_DNA"/>
</dbReference>
<accession>A0A7W7WBU9</accession>
<proteinExistence type="predicted"/>
<comment type="caution">
    <text evidence="2">The sequence shown here is derived from an EMBL/GenBank/DDBJ whole genome shotgun (WGS) entry which is preliminary data.</text>
</comment>
<protein>
    <submittedName>
        <fullName evidence="2">Uncharacterized protein</fullName>
    </submittedName>
</protein>